<accession>A0A949T854</accession>
<feature type="non-terminal residue" evidence="2">
    <location>
        <position position="277"/>
    </location>
</feature>
<organism evidence="2 3">
    <name type="scientific">Ursidibacter maritimus</name>
    <dbReference type="NCBI Taxonomy" id="1331689"/>
    <lineage>
        <taxon>Bacteria</taxon>
        <taxon>Pseudomonadati</taxon>
        <taxon>Pseudomonadota</taxon>
        <taxon>Gammaproteobacteria</taxon>
        <taxon>Pasteurellales</taxon>
        <taxon>Pasteurellaceae</taxon>
        <taxon>Ursidibacter</taxon>
    </lineage>
</organism>
<gene>
    <name evidence="2" type="ORF">HT672_07305</name>
</gene>
<sequence length="277" mass="32563">MTDLHISKESIENLFSKLPRGKKFIIPDYQRPYSWDIEKCETLWSDIESFSKTEEAAKHESYFLGTIVSYENNDNQEIIDGQQRITSFMLLLRAFYTQLEKMDSNNKNVIGLKQRLEPCIWEIERISREVDNKSNIKILSDVATEADNETFHKIIESGLFDEKKLDNYTQNYAYFLKTSQDYAKNHPMEWENLCVTILEQCIILPIKCDSQDTALTIFSTLNDRGLPLSDSDIFKAKMYKTSENRKEFVEKWKEFSEICKLSGLNIDDICRYYSHVI</sequence>
<dbReference type="RefSeq" id="WP_218210128.1">
    <property type="nucleotide sequence ID" value="NZ_JABUMC010000015.1"/>
</dbReference>
<evidence type="ECO:0000313" key="3">
    <source>
        <dbReference type="Proteomes" id="UP000732858"/>
    </source>
</evidence>
<dbReference type="AlphaFoldDB" id="A0A949T854"/>
<name>A0A949T854_9PAST</name>
<dbReference type="PANTHER" id="PTHR35149">
    <property type="entry name" value="SLL5132 PROTEIN"/>
    <property type="match status" value="1"/>
</dbReference>
<evidence type="ECO:0000259" key="1">
    <source>
        <dbReference type="Pfam" id="PF03235"/>
    </source>
</evidence>
<dbReference type="Proteomes" id="UP000732858">
    <property type="component" value="Unassembled WGS sequence"/>
</dbReference>
<dbReference type="EMBL" id="JABUMC010000015">
    <property type="protein sequence ID" value="MBV6547084.1"/>
    <property type="molecule type" value="Genomic_DNA"/>
</dbReference>
<feature type="domain" description="GmrSD restriction endonucleases N-terminal" evidence="1">
    <location>
        <begin position="11"/>
        <end position="238"/>
    </location>
</feature>
<reference evidence="2" key="1">
    <citation type="journal article" date="2021" name="Mol. Ecol.">
        <title>Polar bear-adapted Ursidibacter maritimus are remarkably conserved after generations in captivity.</title>
        <authorList>
            <person name="Espinosa-Gongora C."/>
            <person name="Hansen M.J."/>
            <person name="Bertelsen M.F."/>
            <person name="Bojesen A.M."/>
        </authorList>
    </citation>
    <scope>NUCLEOTIDE SEQUENCE</scope>
    <source>
        <strain evidence="2">Pb43105x</strain>
    </source>
</reference>
<comment type="caution">
    <text evidence="2">The sequence shown here is derived from an EMBL/GenBank/DDBJ whole genome shotgun (WGS) entry which is preliminary data.</text>
</comment>
<dbReference type="Pfam" id="PF03235">
    <property type="entry name" value="GmrSD_N"/>
    <property type="match status" value="1"/>
</dbReference>
<evidence type="ECO:0000313" key="2">
    <source>
        <dbReference type="EMBL" id="MBV6547084.1"/>
    </source>
</evidence>
<protein>
    <submittedName>
        <fullName evidence="2">DUF262 domain-containing protein</fullName>
    </submittedName>
</protein>
<dbReference type="InterPro" id="IPR004919">
    <property type="entry name" value="GmrSD_N"/>
</dbReference>
<proteinExistence type="predicted"/>
<dbReference type="PANTHER" id="PTHR35149:SF2">
    <property type="entry name" value="DUF262 DOMAIN-CONTAINING PROTEIN"/>
    <property type="match status" value="1"/>
</dbReference>